<dbReference type="InterPro" id="IPR036880">
    <property type="entry name" value="Kunitz_BPTI_sf"/>
</dbReference>
<dbReference type="AlphaFoldDB" id="A0A7M4ENJ8"/>
<feature type="domain" description="WAP" evidence="3">
    <location>
        <begin position="17"/>
        <end position="69"/>
    </location>
</feature>
<reference evidence="4" key="1">
    <citation type="submission" date="2025-08" db="UniProtKB">
        <authorList>
            <consortium name="Ensembl"/>
        </authorList>
    </citation>
    <scope>IDENTIFICATION</scope>
</reference>
<dbReference type="InterPro" id="IPR051388">
    <property type="entry name" value="Serpin_venom_toxin"/>
</dbReference>
<dbReference type="PANTHER" id="PTHR46751">
    <property type="entry name" value="EPPIN"/>
    <property type="match status" value="1"/>
</dbReference>
<evidence type="ECO:0000313" key="5">
    <source>
        <dbReference type="Proteomes" id="UP000594220"/>
    </source>
</evidence>
<accession>A0A7M4ENJ8</accession>
<dbReference type="GO" id="GO:0005576">
    <property type="term" value="C:extracellular region"/>
    <property type="evidence" value="ECO:0007669"/>
    <property type="project" value="InterPro"/>
</dbReference>
<feature type="domain" description="BPTI/Kunitz inhibitor" evidence="2">
    <location>
        <begin position="72"/>
        <end position="122"/>
    </location>
</feature>
<proteinExistence type="predicted"/>
<dbReference type="GO" id="GO:0004867">
    <property type="term" value="F:serine-type endopeptidase inhibitor activity"/>
    <property type="evidence" value="ECO:0007669"/>
    <property type="project" value="InterPro"/>
</dbReference>
<evidence type="ECO:0008006" key="6">
    <source>
        <dbReference type="Google" id="ProtNLM"/>
    </source>
</evidence>
<name>A0A7M4ENJ8_CROPO</name>
<dbReference type="InterPro" id="IPR008197">
    <property type="entry name" value="WAP_dom"/>
</dbReference>
<dbReference type="Gene3D" id="4.10.410.10">
    <property type="entry name" value="Pancreatic trypsin inhibitor Kunitz domain"/>
    <property type="match status" value="1"/>
</dbReference>
<protein>
    <recommendedName>
        <fullName evidence="6">BPTI/Kunitz inhibitor domain-containing protein</fullName>
    </recommendedName>
</protein>
<organism evidence="4 5">
    <name type="scientific">Crocodylus porosus</name>
    <name type="common">Saltwater crocodile</name>
    <name type="synonym">Estuarine crocodile</name>
    <dbReference type="NCBI Taxonomy" id="8502"/>
    <lineage>
        <taxon>Eukaryota</taxon>
        <taxon>Metazoa</taxon>
        <taxon>Chordata</taxon>
        <taxon>Craniata</taxon>
        <taxon>Vertebrata</taxon>
        <taxon>Euteleostomi</taxon>
        <taxon>Archelosauria</taxon>
        <taxon>Archosauria</taxon>
        <taxon>Crocodylia</taxon>
        <taxon>Longirostres</taxon>
        <taxon>Crocodylidae</taxon>
        <taxon>Crocodylus</taxon>
    </lineage>
</organism>
<dbReference type="GeneTree" id="ENSGT00940000156753"/>
<dbReference type="Pfam" id="PF00014">
    <property type="entry name" value="Kunitz_BPTI"/>
    <property type="match status" value="1"/>
</dbReference>
<dbReference type="SUPFAM" id="SSF57362">
    <property type="entry name" value="BPTI-like"/>
    <property type="match status" value="1"/>
</dbReference>
<dbReference type="FunFam" id="4.10.410.10:FF:000020">
    <property type="entry name" value="Collagen, type VI, alpha 3"/>
    <property type="match status" value="1"/>
</dbReference>
<dbReference type="Gene3D" id="4.10.75.10">
    <property type="entry name" value="Elafin-like"/>
    <property type="match status" value="1"/>
</dbReference>
<dbReference type="InterPro" id="IPR036645">
    <property type="entry name" value="Elafin-like_sf"/>
</dbReference>
<dbReference type="Proteomes" id="UP000594220">
    <property type="component" value="Unplaced"/>
</dbReference>
<dbReference type="Pfam" id="PF00095">
    <property type="entry name" value="WAP"/>
    <property type="match status" value="1"/>
</dbReference>
<dbReference type="Ensembl" id="ENSCPRT00005013595.1">
    <property type="protein sequence ID" value="ENSCPRP00005011527.1"/>
    <property type="gene ID" value="ENSCPRG00005008205.1"/>
</dbReference>
<dbReference type="SMART" id="SM00131">
    <property type="entry name" value="KU"/>
    <property type="match status" value="1"/>
</dbReference>
<dbReference type="SUPFAM" id="SSF57256">
    <property type="entry name" value="Elafin-like"/>
    <property type="match status" value="1"/>
</dbReference>
<dbReference type="PROSITE" id="PS51390">
    <property type="entry name" value="WAP"/>
    <property type="match status" value="1"/>
</dbReference>
<dbReference type="PANTHER" id="PTHR46751:SF1">
    <property type="entry name" value="WAP FOUR-DISULFIDE CORE DOMAIN PROTEIN 6A"/>
    <property type="match status" value="1"/>
</dbReference>
<evidence type="ECO:0000256" key="1">
    <source>
        <dbReference type="ARBA" id="ARBA00023157"/>
    </source>
</evidence>
<dbReference type="PRINTS" id="PR00759">
    <property type="entry name" value="BASICPTASE"/>
</dbReference>
<dbReference type="InterPro" id="IPR002223">
    <property type="entry name" value="Kunitz_BPTI"/>
</dbReference>
<keyword evidence="1" id="KW-1015">Disulfide bond</keyword>
<sequence length="144" mass="15945">SELGGCGWPLAPDSLLAAPQRSLASARWPPRQPRACTHGNDTCTHDRDCPKQEKCCFGGCFQHCLPRPRDICRLPPDPGPCLAAVPRWFYHWPSGRCRKFEYGSCSGNANNFETKHKCLWACSSLSSLYSLTSPPPSPYSFSSL</sequence>
<evidence type="ECO:0000259" key="2">
    <source>
        <dbReference type="PROSITE" id="PS50279"/>
    </source>
</evidence>
<evidence type="ECO:0000259" key="3">
    <source>
        <dbReference type="PROSITE" id="PS51390"/>
    </source>
</evidence>
<dbReference type="PROSITE" id="PS50279">
    <property type="entry name" value="BPTI_KUNITZ_2"/>
    <property type="match status" value="1"/>
</dbReference>
<keyword evidence="5" id="KW-1185">Reference proteome</keyword>
<evidence type="ECO:0000313" key="4">
    <source>
        <dbReference type="Ensembl" id="ENSCPRP00005011527.1"/>
    </source>
</evidence>
<reference evidence="4" key="2">
    <citation type="submission" date="2025-09" db="UniProtKB">
        <authorList>
            <consortium name="Ensembl"/>
        </authorList>
    </citation>
    <scope>IDENTIFICATION</scope>
</reference>